<dbReference type="SUPFAM" id="SSF51197">
    <property type="entry name" value="Clavaminate synthase-like"/>
    <property type="match status" value="1"/>
</dbReference>
<dbReference type="AlphaFoldDB" id="A0A8H4B8H2"/>
<comment type="caution">
    <text evidence="2">The sequence shown here is derived from an EMBL/GenBank/DDBJ whole genome shotgun (WGS) entry which is preliminary data.</text>
</comment>
<reference evidence="2 3" key="1">
    <citation type="submission" date="2019-09" db="EMBL/GenBank/DDBJ databases">
        <authorList>
            <consortium name="DOE Joint Genome Institute"/>
            <person name="Mondo S.J."/>
            <person name="Navarro-Mendoza M.I."/>
            <person name="Perez-Arques C."/>
            <person name="Panchal S."/>
            <person name="Nicolas F.E."/>
            <person name="Ganguly P."/>
            <person name="Pangilinan J."/>
            <person name="Grigoriev I."/>
            <person name="Heitman J."/>
            <person name="Sanya K."/>
            <person name="Garre V."/>
        </authorList>
    </citation>
    <scope>NUCLEOTIDE SEQUENCE [LARGE SCALE GENOMIC DNA]</scope>
    <source>
        <strain evidence="2 3">MU402</strain>
    </source>
</reference>
<evidence type="ECO:0000313" key="2">
    <source>
        <dbReference type="EMBL" id="KAF1797474.1"/>
    </source>
</evidence>
<dbReference type="Gene3D" id="2.60.120.590">
    <property type="entry name" value="Alpha-ketoglutarate-dependent dioxygenase AlkB-like"/>
    <property type="match status" value="1"/>
</dbReference>
<dbReference type="GO" id="GO:0005759">
    <property type="term" value="C:mitochondrial matrix"/>
    <property type="evidence" value="ECO:0007669"/>
    <property type="project" value="TreeGrafter"/>
</dbReference>
<accession>A0A8H4B8H2</accession>
<dbReference type="InterPro" id="IPR032870">
    <property type="entry name" value="ALKBH7-like"/>
</dbReference>
<dbReference type="EMBL" id="JAAECE010000009">
    <property type="protein sequence ID" value="KAF1797474.1"/>
    <property type="molecule type" value="Genomic_DNA"/>
</dbReference>
<evidence type="ECO:0000259" key="1">
    <source>
        <dbReference type="PROSITE" id="PS51471"/>
    </source>
</evidence>
<evidence type="ECO:0000313" key="3">
    <source>
        <dbReference type="Proteomes" id="UP000469890"/>
    </source>
</evidence>
<dbReference type="Proteomes" id="UP000469890">
    <property type="component" value="Unassembled WGS sequence"/>
</dbReference>
<dbReference type="PROSITE" id="PS51471">
    <property type="entry name" value="FE2OG_OXY"/>
    <property type="match status" value="1"/>
</dbReference>
<feature type="domain" description="Fe2OG dioxygenase" evidence="1">
    <location>
        <begin position="141"/>
        <end position="254"/>
    </location>
</feature>
<gene>
    <name evidence="2" type="ORF">FB192DRAFT_1400082</name>
</gene>
<protein>
    <recommendedName>
        <fullName evidence="1">Fe2OG dioxygenase domain-containing protein</fullName>
    </recommendedName>
</protein>
<dbReference type="InterPro" id="IPR005123">
    <property type="entry name" value="Oxoglu/Fe-dep_dioxygenase_dom"/>
</dbReference>
<dbReference type="InterPro" id="IPR037151">
    <property type="entry name" value="AlkB-like_sf"/>
</dbReference>
<dbReference type="Pfam" id="PF13532">
    <property type="entry name" value="2OG-FeII_Oxy_2"/>
    <property type="match status" value="1"/>
</dbReference>
<organism evidence="2 3">
    <name type="scientific">Mucor circinelloides f. lusitanicus</name>
    <name type="common">Mucor racemosus var. lusitanicus</name>
    <dbReference type="NCBI Taxonomy" id="29924"/>
    <lineage>
        <taxon>Eukaryota</taxon>
        <taxon>Fungi</taxon>
        <taxon>Fungi incertae sedis</taxon>
        <taxon>Mucoromycota</taxon>
        <taxon>Mucoromycotina</taxon>
        <taxon>Mucoromycetes</taxon>
        <taxon>Mucorales</taxon>
        <taxon>Mucorineae</taxon>
        <taxon>Mucoraceae</taxon>
        <taxon>Mucor</taxon>
    </lineage>
</organism>
<name>A0A8H4B8H2_MUCCL</name>
<dbReference type="GO" id="GO:0006974">
    <property type="term" value="P:DNA damage response"/>
    <property type="evidence" value="ECO:0007669"/>
    <property type="project" value="InterPro"/>
</dbReference>
<proteinExistence type="predicted"/>
<dbReference type="InterPro" id="IPR027450">
    <property type="entry name" value="AlkB-like"/>
</dbReference>
<sequence>MPSKSAMSKCESINFLMMIGFRFRPTTALLCSFHAMSNNIDWEDLFGSDDDSDKEVEEREHAKPIITFEAIPGLKLIKQALSHQEQMSLTHALIDRNFFTGNANQAMLFGELPDFIKWVEPWISDNYPDLFGQDIMHRQPLFDQAILNMYKKGQGITSHVDLLRFEDGILIISLMSSCVMTMRPARKDATSYHAENTDDSEKHDILLCPGDVLALSQEARYDWEHGIPSRLVDEIEGRSIERGTRISVTLRKLKHGEQEMPSAATSER</sequence>
<dbReference type="PANTHER" id="PTHR21052:SF0">
    <property type="entry name" value="ALPHA-KETOGLUTARATE-DEPENDENT DIOXYGENASE ALKB HOMOLOG 7, MITOCHONDRIAL"/>
    <property type="match status" value="1"/>
</dbReference>
<dbReference type="PANTHER" id="PTHR21052">
    <property type="entry name" value="SPERMATOGENESIS ASSOCIATED 11-RELATED"/>
    <property type="match status" value="1"/>
</dbReference>
<dbReference type="GO" id="GO:0006631">
    <property type="term" value="P:fatty acid metabolic process"/>
    <property type="evidence" value="ECO:0007669"/>
    <property type="project" value="TreeGrafter"/>
</dbReference>